<dbReference type="EMBL" id="CP066690">
    <property type="protein sequence ID" value="QQG45461.1"/>
    <property type="molecule type" value="Genomic_DNA"/>
</dbReference>
<keyword evidence="2" id="KW-0489">Methyltransferase</keyword>
<dbReference type="GO" id="GO:0032259">
    <property type="term" value="P:methylation"/>
    <property type="evidence" value="ECO:0007669"/>
    <property type="project" value="UniProtKB-KW"/>
</dbReference>
<dbReference type="GO" id="GO:0008168">
    <property type="term" value="F:methyltransferase activity"/>
    <property type="evidence" value="ECO:0007669"/>
    <property type="project" value="UniProtKB-KW"/>
</dbReference>
<dbReference type="AlphaFoldDB" id="A0A7T5RJS9"/>
<dbReference type="Pfam" id="PF05050">
    <property type="entry name" value="Methyltransf_21"/>
    <property type="match status" value="1"/>
</dbReference>
<reference evidence="2 3" key="1">
    <citation type="submission" date="2020-07" db="EMBL/GenBank/DDBJ databases">
        <title>Huge and variable diversity of episymbiotic CPR bacteria and DPANN archaea in groundwater ecosystems.</title>
        <authorList>
            <person name="He C.Y."/>
            <person name="Keren R."/>
            <person name="Whittaker M."/>
            <person name="Farag I.F."/>
            <person name="Doudna J."/>
            <person name="Cate J.H.D."/>
            <person name="Banfield J.F."/>
        </authorList>
    </citation>
    <scope>NUCLEOTIDE SEQUENCE [LARGE SCALE GENOMIC DNA]</scope>
    <source>
        <strain evidence="2">NC_groundwater_541_Ag_S-0.1um_46_50</strain>
    </source>
</reference>
<accession>A0A7T5RJS9</accession>
<organism evidence="2 3">
    <name type="scientific">Candidatus Sungiibacteriota bacterium</name>
    <dbReference type="NCBI Taxonomy" id="2750080"/>
    <lineage>
        <taxon>Bacteria</taxon>
        <taxon>Candidatus Sungiibacteriota</taxon>
    </lineage>
</organism>
<evidence type="ECO:0000259" key="1">
    <source>
        <dbReference type="Pfam" id="PF05050"/>
    </source>
</evidence>
<dbReference type="InterPro" id="IPR029063">
    <property type="entry name" value="SAM-dependent_MTases_sf"/>
</dbReference>
<dbReference type="InterPro" id="IPR006342">
    <property type="entry name" value="FkbM_mtfrase"/>
</dbReference>
<dbReference type="PANTHER" id="PTHR34203">
    <property type="entry name" value="METHYLTRANSFERASE, FKBM FAMILY PROTEIN"/>
    <property type="match status" value="1"/>
</dbReference>
<proteinExistence type="predicted"/>
<sequence>MLRLLIPKTLRRVLRLWGHNIKFMIEGSGWRPLSWALKGLGILDYAKRPLVMEVKSYSQLDHLKSCQREPETVAWLENNFRPGEILYDIGANVGAYSLIAWTVTAGQGRIYAFEPGFSTFDALVQNLILNKCGDKIIPLPVALADRTEIFYFHYSDISPGHALHELSDFSASAQRVPHPAFSQPMLGWRLDDFIEKFNLPHPTHLKIDVDGEELRVIKGAERTLASPTLKSLLIEINESLAGAAEIKERLHSAGLVMSNSYKRKRPQTFNYIFERKRGETSYF</sequence>
<evidence type="ECO:0000313" key="3">
    <source>
        <dbReference type="Proteomes" id="UP000595618"/>
    </source>
</evidence>
<keyword evidence="2" id="KW-0808">Transferase</keyword>
<dbReference type="PANTHER" id="PTHR34203:SF15">
    <property type="entry name" value="SLL1173 PROTEIN"/>
    <property type="match status" value="1"/>
</dbReference>
<dbReference type="NCBIfam" id="TIGR01444">
    <property type="entry name" value="fkbM_fam"/>
    <property type="match status" value="1"/>
</dbReference>
<protein>
    <submittedName>
        <fullName evidence="2">FkbM family methyltransferase</fullName>
    </submittedName>
</protein>
<dbReference type="Proteomes" id="UP000595618">
    <property type="component" value="Chromosome"/>
</dbReference>
<name>A0A7T5RJS9_9BACT</name>
<dbReference type="Gene3D" id="3.40.50.150">
    <property type="entry name" value="Vaccinia Virus protein VP39"/>
    <property type="match status" value="1"/>
</dbReference>
<evidence type="ECO:0000313" key="2">
    <source>
        <dbReference type="EMBL" id="QQG45461.1"/>
    </source>
</evidence>
<feature type="domain" description="Methyltransferase FkbM" evidence="1">
    <location>
        <begin position="88"/>
        <end position="251"/>
    </location>
</feature>
<dbReference type="InterPro" id="IPR052514">
    <property type="entry name" value="SAM-dependent_MTase"/>
</dbReference>
<dbReference type="SUPFAM" id="SSF53335">
    <property type="entry name" value="S-adenosyl-L-methionine-dependent methyltransferases"/>
    <property type="match status" value="1"/>
</dbReference>
<gene>
    <name evidence="2" type="ORF">HYW89_00790</name>
</gene>